<keyword evidence="1" id="KW-0472">Membrane</keyword>
<protein>
    <submittedName>
        <fullName evidence="2">Uncharacterized protein</fullName>
    </submittedName>
</protein>
<organism evidence="2 3">
    <name type="scientific">Streptomyces osmaniensis</name>
    <dbReference type="NCBI Taxonomy" id="593134"/>
    <lineage>
        <taxon>Bacteria</taxon>
        <taxon>Bacillati</taxon>
        <taxon>Actinomycetota</taxon>
        <taxon>Actinomycetes</taxon>
        <taxon>Kitasatosporales</taxon>
        <taxon>Streptomycetaceae</taxon>
        <taxon>Streptomyces</taxon>
    </lineage>
</organism>
<feature type="transmembrane region" description="Helical" evidence="1">
    <location>
        <begin position="67"/>
        <end position="85"/>
    </location>
</feature>
<reference evidence="3" key="1">
    <citation type="journal article" date="2019" name="Int. J. Syst. Evol. Microbiol.">
        <title>The Global Catalogue of Microorganisms (GCM) 10K type strain sequencing project: providing services to taxonomists for standard genome sequencing and annotation.</title>
        <authorList>
            <consortium name="The Broad Institute Genomics Platform"/>
            <consortium name="The Broad Institute Genome Sequencing Center for Infectious Disease"/>
            <person name="Wu L."/>
            <person name="Ma J."/>
        </authorList>
    </citation>
    <scope>NUCLEOTIDE SEQUENCE [LARGE SCALE GENOMIC DNA]</scope>
    <source>
        <strain evidence="3">JCM 17656</strain>
    </source>
</reference>
<dbReference type="EMBL" id="BAABCE010000011">
    <property type="protein sequence ID" value="GAA3568059.1"/>
    <property type="molecule type" value="Genomic_DNA"/>
</dbReference>
<feature type="transmembrane region" description="Helical" evidence="1">
    <location>
        <begin position="97"/>
        <end position="115"/>
    </location>
</feature>
<evidence type="ECO:0000313" key="2">
    <source>
        <dbReference type="EMBL" id="GAA3568059.1"/>
    </source>
</evidence>
<comment type="caution">
    <text evidence="2">The sequence shown here is derived from an EMBL/GenBank/DDBJ whole genome shotgun (WGS) entry which is preliminary data.</text>
</comment>
<gene>
    <name evidence="2" type="ORF">GCM10022295_57420</name>
</gene>
<sequence>MNRRRLHAALHKLPTMPLPPLNRHVTYSPRPRMLHAPWQHSAWVAVPLGTICTFAFVVAWRRRIVPAWVAGLYTLGSAFWWTMATQQDHVPDDRHTLLTWAMRVFIAVATIHVLFPDSMAGKPSSCPKPPCGEGRRCGCHFWVAIRAKRTPGSHSISTLPSTPIAQQRESAWPATRISASL</sequence>
<evidence type="ECO:0000313" key="3">
    <source>
        <dbReference type="Proteomes" id="UP001500707"/>
    </source>
</evidence>
<accession>A0ABP6XKV6</accession>
<name>A0ABP6XKV6_9ACTN</name>
<keyword evidence="1" id="KW-0812">Transmembrane</keyword>
<dbReference type="Proteomes" id="UP001500707">
    <property type="component" value="Unassembled WGS sequence"/>
</dbReference>
<keyword evidence="3" id="KW-1185">Reference proteome</keyword>
<feature type="transmembrane region" description="Helical" evidence="1">
    <location>
        <begin position="40"/>
        <end position="60"/>
    </location>
</feature>
<evidence type="ECO:0000256" key="1">
    <source>
        <dbReference type="SAM" id="Phobius"/>
    </source>
</evidence>
<proteinExistence type="predicted"/>
<keyword evidence="1" id="KW-1133">Transmembrane helix</keyword>